<dbReference type="EMBL" id="CAEZTR010000107">
    <property type="protein sequence ID" value="CAB4585300.1"/>
    <property type="molecule type" value="Genomic_DNA"/>
</dbReference>
<proteinExistence type="predicted"/>
<feature type="region of interest" description="Disordered" evidence="1">
    <location>
        <begin position="44"/>
        <end position="99"/>
    </location>
</feature>
<feature type="compositionally biased region" description="Basic and acidic residues" evidence="1">
    <location>
        <begin position="44"/>
        <end position="57"/>
    </location>
</feature>
<name>A0A6J6F9A9_9ZZZZ</name>
<evidence type="ECO:0000256" key="1">
    <source>
        <dbReference type="SAM" id="MobiDB-lite"/>
    </source>
</evidence>
<gene>
    <name evidence="2" type="ORF">UFOPK1711_01476</name>
</gene>
<reference evidence="2" key="1">
    <citation type="submission" date="2020-05" db="EMBL/GenBank/DDBJ databases">
        <authorList>
            <person name="Chiriac C."/>
            <person name="Salcher M."/>
            <person name="Ghai R."/>
            <person name="Kavagutti S V."/>
        </authorList>
    </citation>
    <scope>NUCLEOTIDE SEQUENCE</scope>
</reference>
<dbReference type="AlphaFoldDB" id="A0A6J6F9A9"/>
<sequence>MVKVEWRIEHFIDHVIARGDEADGGHPDDEVLKETRPLGALLGAERHHDPGEDKDVLEPVINPHNPDVGHNPVNAGRAGGGGRHRAEPRQRGPIAWILG</sequence>
<accession>A0A6J6F9A9</accession>
<organism evidence="2">
    <name type="scientific">freshwater metagenome</name>
    <dbReference type="NCBI Taxonomy" id="449393"/>
    <lineage>
        <taxon>unclassified sequences</taxon>
        <taxon>metagenomes</taxon>
        <taxon>ecological metagenomes</taxon>
    </lineage>
</organism>
<protein>
    <submittedName>
        <fullName evidence="2">Unannotated protein</fullName>
    </submittedName>
</protein>
<evidence type="ECO:0000313" key="2">
    <source>
        <dbReference type="EMBL" id="CAB4585300.1"/>
    </source>
</evidence>